<reference evidence="3 4" key="1">
    <citation type="submission" date="2024-02" db="EMBL/GenBank/DDBJ databases">
        <authorList>
            <person name="Vignale AGUSTIN F."/>
            <person name="Sosa J E."/>
            <person name="Modenutti C."/>
        </authorList>
    </citation>
    <scope>NUCLEOTIDE SEQUENCE [LARGE SCALE GENOMIC DNA]</scope>
</reference>
<comment type="caution">
    <text evidence="3">The sequence shown here is derived from an EMBL/GenBank/DDBJ whole genome shotgun (WGS) entry which is preliminary data.</text>
</comment>
<keyword evidence="1" id="KW-0479">Metal-binding</keyword>
<keyword evidence="4" id="KW-1185">Reference proteome</keyword>
<dbReference type="Gene3D" id="1.10.340.30">
    <property type="entry name" value="Hypothetical protein, domain 2"/>
    <property type="match status" value="1"/>
</dbReference>
<organism evidence="3 4">
    <name type="scientific">Ilex paraguariensis</name>
    <name type="common">yerba mate</name>
    <dbReference type="NCBI Taxonomy" id="185542"/>
    <lineage>
        <taxon>Eukaryota</taxon>
        <taxon>Viridiplantae</taxon>
        <taxon>Streptophyta</taxon>
        <taxon>Embryophyta</taxon>
        <taxon>Tracheophyta</taxon>
        <taxon>Spermatophyta</taxon>
        <taxon>Magnoliopsida</taxon>
        <taxon>eudicotyledons</taxon>
        <taxon>Gunneridae</taxon>
        <taxon>Pentapetalae</taxon>
        <taxon>asterids</taxon>
        <taxon>campanulids</taxon>
        <taxon>Aquifoliales</taxon>
        <taxon>Aquifoliaceae</taxon>
        <taxon>Ilex</taxon>
    </lineage>
</organism>
<feature type="binding site" evidence="1">
    <location>
        <position position="291"/>
    </location>
    <ligand>
        <name>Zn(2+)</name>
        <dbReference type="ChEBI" id="CHEBI:29105"/>
    </ligand>
</feature>
<feature type="region of interest" description="Disordered" evidence="2">
    <location>
        <begin position="1"/>
        <end position="86"/>
    </location>
</feature>
<dbReference type="EMBL" id="CAUOFW020007279">
    <property type="protein sequence ID" value="CAK9178553.1"/>
    <property type="molecule type" value="Genomic_DNA"/>
</dbReference>
<feature type="compositionally biased region" description="Basic and acidic residues" evidence="2">
    <location>
        <begin position="26"/>
        <end position="36"/>
    </location>
</feature>
<feature type="binding site" evidence="1">
    <location>
        <position position="133"/>
    </location>
    <ligand>
        <name>Zn(2+)</name>
        <dbReference type="ChEBI" id="CHEBI:29105"/>
    </ligand>
</feature>
<evidence type="ECO:0000256" key="1">
    <source>
        <dbReference type="PIRSR" id="PIRSR605019-1"/>
    </source>
</evidence>
<gene>
    <name evidence="3" type="ORF">ILEXP_LOCUS48462</name>
</gene>
<name>A0ABC8U9V7_9AQUA</name>
<dbReference type="AlphaFoldDB" id="A0ABC8U9V7"/>
<dbReference type="PANTHER" id="PTHR31116:SF25">
    <property type="entry name" value="DNA GLYCOSYLASE SUPERFAMILY PROTEIN"/>
    <property type="match status" value="1"/>
</dbReference>
<dbReference type="Proteomes" id="UP001642360">
    <property type="component" value="Unassembled WGS sequence"/>
</dbReference>
<evidence type="ECO:0000256" key="2">
    <source>
        <dbReference type="SAM" id="MobiDB-lite"/>
    </source>
</evidence>
<feature type="compositionally biased region" description="Low complexity" evidence="2">
    <location>
        <begin position="59"/>
        <end position="77"/>
    </location>
</feature>
<dbReference type="InterPro" id="IPR011257">
    <property type="entry name" value="DNA_glycosylase"/>
</dbReference>
<feature type="compositionally biased region" description="Basic residues" evidence="2">
    <location>
        <begin position="37"/>
        <end position="46"/>
    </location>
</feature>
<protein>
    <recommendedName>
        <fullName evidence="5">DNA-3-methyladenine glycosylase I</fullName>
    </recommendedName>
</protein>
<dbReference type="PANTHER" id="PTHR31116">
    <property type="entry name" value="OS04G0501200 PROTEIN"/>
    <property type="match status" value="1"/>
</dbReference>
<feature type="binding site" evidence="1">
    <location>
        <position position="118"/>
    </location>
    <ligand>
        <name>Zn(2+)</name>
        <dbReference type="ChEBI" id="CHEBI:29105"/>
    </ligand>
</feature>
<evidence type="ECO:0008006" key="5">
    <source>
        <dbReference type="Google" id="ProtNLM"/>
    </source>
</evidence>
<evidence type="ECO:0000313" key="4">
    <source>
        <dbReference type="Proteomes" id="UP001642360"/>
    </source>
</evidence>
<evidence type="ECO:0000313" key="3">
    <source>
        <dbReference type="EMBL" id="CAK9178553.1"/>
    </source>
</evidence>
<feature type="binding site" evidence="1">
    <location>
        <position position="295"/>
    </location>
    <ligand>
        <name>Zn(2+)</name>
        <dbReference type="ChEBI" id="CHEBI:29105"/>
    </ligand>
</feature>
<dbReference type="Pfam" id="PF03352">
    <property type="entry name" value="Adenine_glyco"/>
    <property type="match status" value="1"/>
</dbReference>
<keyword evidence="1" id="KW-0862">Zinc</keyword>
<feature type="compositionally biased region" description="Polar residues" evidence="2">
    <location>
        <begin position="1"/>
        <end position="17"/>
    </location>
</feature>
<proteinExistence type="predicted"/>
<dbReference type="InterPro" id="IPR005019">
    <property type="entry name" value="Adenine_glyco"/>
</dbReference>
<dbReference type="SUPFAM" id="SSF48150">
    <property type="entry name" value="DNA-glycosylase"/>
    <property type="match status" value="1"/>
</dbReference>
<accession>A0ABC8U9V7</accession>
<sequence length="331" mass="37457">MSVATQLRSPIQPSSETRAILGPAGNRDRVSEEQKRKKEGFKKPKKLVSETPQAVVQKSVSVDSLCTSSDSSCSGSSAKNVRSKRRVKNTDLKPAKIVPDGVESVKISPIVPIEIKRCDWITANSDPLYTTFHDEEWGVPVHDDRKLFELLVLSQALAEHTWPAILTKRDTFRKLFDNFEPSSIAKFTEKKLLILGGNHNTLLSEQKFRAIVENANQLLKVQQEYGSFNNYCWHFLDHKPVRNGFRYARHVPSKTPKSELISKDLMRRGFCCVGPTVVYSFMQVAGMVNDHILNCFRYNDCNSNVKNDLKPKFGEIEVPAEAVESRHLSHD</sequence>